<evidence type="ECO:0000256" key="5">
    <source>
        <dbReference type="ARBA" id="ARBA00022984"/>
    </source>
</evidence>
<evidence type="ECO:0000256" key="1">
    <source>
        <dbReference type="ARBA" id="ARBA00004752"/>
    </source>
</evidence>
<evidence type="ECO:0000313" key="9">
    <source>
        <dbReference type="EMBL" id="GGH04095.1"/>
    </source>
</evidence>
<evidence type="ECO:0000259" key="8">
    <source>
        <dbReference type="PROSITE" id="PS52029"/>
    </source>
</evidence>
<dbReference type="CDD" id="cd16913">
    <property type="entry name" value="YkuD_like"/>
    <property type="match status" value="1"/>
</dbReference>
<feature type="active site" description="Nucleophile" evidence="7">
    <location>
        <position position="311"/>
    </location>
</feature>
<dbReference type="GO" id="GO:0008360">
    <property type="term" value="P:regulation of cell shape"/>
    <property type="evidence" value="ECO:0007669"/>
    <property type="project" value="UniProtKB-UniRule"/>
</dbReference>
<dbReference type="RefSeq" id="WP_229738934.1">
    <property type="nucleotide sequence ID" value="NZ_BMER01000007.1"/>
</dbReference>
<name>A0A917I1T0_9SPHI</name>
<keyword evidence="3" id="KW-0808">Transferase</keyword>
<feature type="domain" description="L,D-TPase catalytic" evidence="8">
    <location>
        <begin position="200"/>
        <end position="336"/>
    </location>
</feature>
<dbReference type="InterPro" id="IPR005490">
    <property type="entry name" value="LD_TPept_cat_dom"/>
</dbReference>
<dbReference type="SUPFAM" id="SSF141523">
    <property type="entry name" value="L,D-transpeptidase catalytic domain-like"/>
    <property type="match status" value="1"/>
</dbReference>
<evidence type="ECO:0000256" key="2">
    <source>
        <dbReference type="ARBA" id="ARBA00005992"/>
    </source>
</evidence>
<comment type="caution">
    <text evidence="9">The sequence shown here is derived from an EMBL/GenBank/DDBJ whole genome shotgun (WGS) entry which is preliminary data.</text>
</comment>
<proteinExistence type="inferred from homology"/>
<evidence type="ECO:0000313" key="10">
    <source>
        <dbReference type="Proteomes" id="UP000660862"/>
    </source>
</evidence>
<dbReference type="Gene3D" id="2.40.440.10">
    <property type="entry name" value="L,D-transpeptidase catalytic domain-like"/>
    <property type="match status" value="1"/>
</dbReference>
<evidence type="ECO:0000256" key="6">
    <source>
        <dbReference type="ARBA" id="ARBA00023316"/>
    </source>
</evidence>
<dbReference type="Pfam" id="PF03734">
    <property type="entry name" value="YkuD"/>
    <property type="match status" value="1"/>
</dbReference>
<organism evidence="9 10">
    <name type="scientific">Parapedobacter pyrenivorans</name>
    <dbReference type="NCBI Taxonomy" id="1305674"/>
    <lineage>
        <taxon>Bacteria</taxon>
        <taxon>Pseudomonadati</taxon>
        <taxon>Bacteroidota</taxon>
        <taxon>Sphingobacteriia</taxon>
        <taxon>Sphingobacteriales</taxon>
        <taxon>Sphingobacteriaceae</taxon>
        <taxon>Parapedobacter</taxon>
    </lineage>
</organism>
<accession>A0A917I1T0</accession>
<dbReference type="GO" id="GO:0016740">
    <property type="term" value="F:transferase activity"/>
    <property type="evidence" value="ECO:0007669"/>
    <property type="project" value="UniProtKB-KW"/>
</dbReference>
<dbReference type="GO" id="GO:0071555">
    <property type="term" value="P:cell wall organization"/>
    <property type="evidence" value="ECO:0007669"/>
    <property type="project" value="UniProtKB-UniRule"/>
</dbReference>
<gene>
    <name evidence="9" type="ORF">GCM10007415_45400</name>
</gene>
<reference evidence="9" key="1">
    <citation type="journal article" date="2014" name="Int. J. Syst. Evol. Microbiol.">
        <title>Complete genome sequence of Corynebacterium casei LMG S-19264T (=DSM 44701T), isolated from a smear-ripened cheese.</title>
        <authorList>
            <consortium name="US DOE Joint Genome Institute (JGI-PGF)"/>
            <person name="Walter F."/>
            <person name="Albersmeier A."/>
            <person name="Kalinowski J."/>
            <person name="Ruckert C."/>
        </authorList>
    </citation>
    <scope>NUCLEOTIDE SEQUENCE</scope>
    <source>
        <strain evidence="9">CGMCC 1.12195</strain>
    </source>
</reference>
<dbReference type="GO" id="GO:0004180">
    <property type="term" value="F:carboxypeptidase activity"/>
    <property type="evidence" value="ECO:0007669"/>
    <property type="project" value="UniProtKB-ARBA"/>
</dbReference>
<dbReference type="GO" id="GO:0009252">
    <property type="term" value="P:peptidoglycan biosynthetic process"/>
    <property type="evidence" value="ECO:0007669"/>
    <property type="project" value="UniProtKB-KW"/>
</dbReference>
<feature type="active site" description="Proton donor/acceptor" evidence="7">
    <location>
        <position position="284"/>
    </location>
</feature>
<dbReference type="PROSITE" id="PS52029">
    <property type="entry name" value="LD_TPASE"/>
    <property type="match status" value="1"/>
</dbReference>
<evidence type="ECO:0000256" key="7">
    <source>
        <dbReference type="PROSITE-ProRule" id="PRU01373"/>
    </source>
</evidence>
<dbReference type="InterPro" id="IPR038063">
    <property type="entry name" value="Transpep_catalytic_dom"/>
</dbReference>
<evidence type="ECO:0000256" key="4">
    <source>
        <dbReference type="ARBA" id="ARBA00022960"/>
    </source>
</evidence>
<keyword evidence="4 7" id="KW-0133">Cell shape</keyword>
<dbReference type="EMBL" id="BMER01000007">
    <property type="protein sequence ID" value="GGH04095.1"/>
    <property type="molecule type" value="Genomic_DNA"/>
</dbReference>
<dbReference type="Proteomes" id="UP000660862">
    <property type="component" value="Unassembled WGS sequence"/>
</dbReference>
<dbReference type="AlphaFoldDB" id="A0A917I1T0"/>
<sequence>MEIANHVKMPLYVMLLLATSLLFSCGERQTADDAERHEPKETAQPQLTADQIALTKAISYNRYTLEDEYAYEDTVRVFQWDKIKEQLAIIENLQLDSKRFAVLQNYNNINGKAPAVATPVQDDHDRLSDTLGTARDQSIPLYKPGNSDAPLIYGRDGWLVELLSSDTAARIKVAGPSFDGSWEVPKQYVTPLSDSARFDQVVVVDVTNQNIATLERSDGGAWQILSMNPATSGKHDPPYAMETPLGIFVLQEKKPKMLYTEDGTKVIKGYAPHASRFTNGAYVHGVPTEDPEGEIIEHSPTLGTVPRSHMCVRNATSHAKFIYDWAKALHALVIVIE</sequence>
<reference evidence="9" key="2">
    <citation type="submission" date="2020-09" db="EMBL/GenBank/DDBJ databases">
        <authorList>
            <person name="Sun Q."/>
            <person name="Zhou Y."/>
        </authorList>
    </citation>
    <scope>NUCLEOTIDE SEQUENCE</scope>
    <source>
        <strain evidence="9">CGMCC 1.12195</strain>
    </source>
</reference>
<keyword evidence="10" id="KW-1185">Reference proteome</keyword>
<comment type="similarity">
    <text evidence="2">Belongs to the YkuD family.</text>
</comment>
<protein>
    <submittedName>
        <fullName evidence="9">L,D-transpeptidase</fullName>
    </submittedName>
</protein>
<comment type="pathway">
    <text evidence="1 7">Cell wall biogenesis; peptidoglycan biosynthesis.</text>
</comment>
<keyword evidence="6 7" id="KW-0961">Cell wall biogenesis/degradation</keyword>
<keyword evidence="5 7" id="KW-0573">Peptidoglycan synthesis</keyword>
<evidence type="ECO:0000256" key="3">
    <source>
        <dbReference type="ARBA" id="ARBA00022679"/>
    </source>
</evidence>